<dbReference type="EMBL" id="JBHFQA010000019">
    <property type="protein sequence ID" value="KAL2082785.1"/>
    <property type="molecule type" value="Genomic_DNA"/>
</dbReference>
<keyword evidence="1" id="KW-0175">Coiled coil</keyword>
<organism evidence="2 3">
    <name type="scientific">Coilia grayii</name>
    <name type="common">Gray's grenadier anchovy</name>
    <dbReference type="NCBI Taxonomy" id="363190"/>
    <lineage>
        <taxon>Eukaryota</taxon>
        <taxon>Metazoa</taxon>
        <taxon>Chordata</taxon>
        <taxon>Craniata</taxon>
        <taxon>Vertebrata</taxon>
        <taxon>Euteleostomi</taxon>
        <taxon>Actinopterygii</taxon>
        <taxon>Neopterygii</taxon>
        <taxon>Teleostei</taxon>
        <taxon>Clupei</taxon>
        <taxon>Clupeiformes</taxon>
        <taxon>Clupeoidei</taxon>
        <taxon>Engraulidae</taxon>
        <taxon>Coilinae</taxon>
        <taxon>Coilia</taxon>
    </lineage>
</organism>
<gene>
    <name evidence="2" type="ORF">ACEWY4_022603</name>
</gene>
<evidence type="ECO:0000313" key="2">
    <source>
        <dbReference type="EMBL" id="KAL2082785.1"/>
    </source>
</evidence>
<keyword evidence="3" id="KW-1185">Reference proteome</keyword>
<protein>
    <submittedName>
        <fullName evidence="2">Uncharacterized protein</fullName>
    </submittedName>
</protein>
<sequence>MGKCIVPNNECHSQTILRMKNFNSWQYYEDMHAVMASKHCIDPPLLEASLPLMAQEDTSKVRHYICTSRVTRSQYTEDFGGPATNRQRKRKADAVLEFLQEEAREEKRRFELQEAKCAAWHEENADLMKQMLAICREMVQKM</sequence>
<accession>A0ABD1J8W7</accession>
<feature type="coiled-coil region" evidence="1">
    <location>
        <begin position="89"/>
        <end position="116"/>
    </location>
</feature>
<dbReference type="AlphaFoldDB" id="A0ABD1J8W7"/>
<name>A0ABD1J8W7_9TELE</name>
<proteinExistence type="predicted"/>
<reference evidence="2 3" key="1">
    <citation type="submission" date="2024-09" db="EMBL/GenBank/DDBJ databases">
        <title>A chromosome-level genome assembly of Gray's grenadier anchovy, Coilia grayii.</title>
        <authorList>
            <person name="Fu Z."/>
        </authorList>
    </citation>
    <scope>NUCLEOTIDE SEQUENCE [LARGE SCALE GENOMIC DNA]</scope>
    <source>
        <strain evidence="2">G4</strain>
        <tissue evidence="2">Muscle</tissue>
    </source>
</reference>
<dbReference type="Proteomes" id="UP001591681">
    <property type="component" value="Unassembled WGS sequence"/>
</dbReference>
<evidence type="ECO:0000256" key="1">
    <source>
        <dbReference type="SAM" id="Coils"/>
    </source>
</evidence>
<evidence type="ECO:0000313" key="3">
    <source>
        <dbReference type="Proteomes" id="UP001591681"/>
    </source>
</evidence>
<comment type="caution">
    <text evidence="2">The sequence shown here is derived from an EMBL/GenBank/DDBJ whole genome shotgun (WGS) entry which is preliminary data.</text>
</comment>